<proteinExistence type="predicted"/>
<protein>
    <submittedName>
        <fullName evidence="2">Uncharacterized protein</fullName>
    </submittedName>
</protein>
<accession>A0A8K1FP83</accession>
<evidence type="ECO:0000313" key="2">
    <source>
        <dbReference type="EMBL" id="TMW68114.1"/>
    </source>
</evidence>
<dbReference type="AlphaFoldDB" id="A0A8K1FP83"/>
<reference evidence="2" key="1">
    <citation type="submission" date="2019-03" db="EMBL/GenBank/DDBJ databases">
        <title>Long read genome sequence of the mycoparasitic Pythium oligandrum ATCC 38472 isolated from sugarbeet rhizosphere.</title>
        <authorList>
            <person name="Gaulin E."/>
        </authorList>
    </citation>
    <scope>NUCLEOTIDE SEQUENCE</scope>
    <source>
        <strain evidence="2">ATCC 38472_TT</strain>
    </source>
</reference>
<gene>
    <name evidence="2" type="ORF">Poli38472_007786</name>
</gene>
<keyword evidence="1" id="KW-0732">Signal</keyword>
<name>A0A8K1FP83_PYTOL</name>
<dbReference type="EMBL" id="SPLM01000003">
    <property type="protein sequence ID" value="TMW68114.1"/>
    <property type="molecule type" value="Genomic_DNA"/>
</dbReference>
<evidence type="ECO:0000313" key="3">
    <source>
        <dbReference type="Proteomes" id="UP000794436"/>
    </source>
</evidence>
<organism evidence="2 3">
    <name type="scientific">Pythium oligandrum</name>
    <name type="common">Mycoparasitic fungus</name>
    <dbReference type="NCBI Taxonomy" id="41045"/>
    <lineage>
        <taxon>Eukaryota</taxon>
        <taxon>Sar</taxon>
        <taxon>Stramenopiles</taxon>
        <taxon>Oomycota</taxon>
        <taxon>Peronosporomycetes</taxon>
        <taxon>Pythiales</taxon>
        <taxon>Pythiaceae</taxon>
        <taxon>Pythium</taxon>
    </lineage>
</organism>
<feature type="chain" id="PRO_5035470352" evidence="1">
    <location>
        <begin position="21"/>
        <end position="150"/>
    </location>
</feature>
<keyword evidence="3" id="KW-1185">Reference proteome</keyword>
<sequence length="150" mass="16824">MQPLSTFVAFIALTVPTVTAHTPINGVMYSQPSRGLLQHSLCLDGEGCMSLHAFESTDDAVHRALAVMHTKTNKTESTHLSKLASTPNSRSTHGIICTGPMQTYCYHYRRLEATDEDEDDDEEVQEQIQQAQEAKKLKCERHLWGFVCEE</sequence>
<dbReference type="Proteomes" id="UP000794436">
    <property type="component" value="Unassembled WGS sequence"/>
</dbReference>
<evidence type="ECO:0000256" key="1">
    <source>
        <dbReference type="SAM" id="SignalP"/>
    </source>
</evidence>
<feature type="signal peptide" evidence="1">
    <location>
        <begin position="1"/>
        <end position="20"/>
    </location>
</feature>
<comment type="caution">
    <text evidence="2">The sequence shown here is derived from an EMBL/GenBank/DDBJ whole genome shotgun (WGS) entry which is preliminary data.</text>
</comment>